<dbReference type="EMBL" id="FNBO01000003">
    <property type="protein sequence ID" value="SDF29094.1"/>
    <property type="molecule type" value="Genomic_DNA"/>
</dbReference>
<dbReference type="GO" id="GO:0044877">
    <property type="term" value="F:protein-containing complex binding"/>
    <property type="evidence" value="ECO:0007669"/>
    <property type="project" value="TreeGrafter"/>
</dbReference>
<name>A0A1G7JWC6_9EURY</name>
<dbReference type="SUPFAM" id="SSF51735">
    <property type="entry name" value="NAD(P)-binding Rossmann-fold domains"/>
    <property type="match status" value="1"/>
</dbReference>
<dbReference type="Gene3D" id="3.40.50.720">
    <property type="entry name" value="NAD(P)-binding Rossmann-like Domain"/>
    <property type="match status" value="1"/>
</dbReference>
<protein>
    <submittedName>
        <fullName evidence="2">Nucleoside-diphosphate-sugar epimerase</fullName>
    </submittedName>
</protein>
<feature type="domain" description="NAD-dependent epimerase/dehydratase" evidence="1">
    <location>
        <begin position="5"/>
        <end position="199"/>
    </location>
</feature>
<dbReference type="InterPro" id="IPR051207">
    <property type="entry name" value="ComplexI_NDUFA9_subunit"/>
</dbReference>
<dbReference type="OrthoDB" id="200501at2157"/>
<organism evidence="2 3">
    <name type="scientific">Halorubrum xinjiangense</name>
    <dbReference type="NCBI Taxonomy" id="261291"/>
    <lineage>
        <taxon>Archaea</taxon>
        <taxon>Methanobacteriati</taxon>
        <taxon>Methanobacteriota</taxon>
        <taxon>Stenosarchaea group</taxon>
        <taxon>Halobacteria</taxon>
        <taxon>Halobacteriales</taxon>
        <taxon>Haloferacaceae</taxon>
        <taxon>Halorubrum</taxon>
    </lineage>
</organism>
<accession>A0A1G7JWC6</accession>
<dbReference type="PANTHER" id="PTHR12126">
    <property type="entry name" value="NADH-UBIQUINONE OXIDOREDUCTASE 39 KDA SUBUNIT-RELATED"/>
    <property type="match status" value="1"/>
</dbReference>
<evidence type="ECO:0000313" key="3">
    <source>
        <dbReference type="Proteomes" id="UP000324020"/>
    </source>
</evidence>
<evidence type="ECO:0000313" key="2">
    <source>
        <dbReference type="EMBL" id="SDF29094.1"/>
    </source>
</evidence>
<keyword evidence="3" id="KW-1185">Reference proteome</keyword>
<gene>
    <name evidence="2" type="ORF">SAMN04488067_103105</name>
</gene>
<dbReference type="Pfam" id="PF01370">
    <property type="entry name" value="Epimerase"/>
    <property type="match status" value="1"/>
</dbReference>
<dbReference type="RefSeq" id="WP_149797972.1">
    <property type="nucleotide sequence ID" value="NZ_FNBO01000003.1"/>
</dbReference>
<evidence type="ECO:0000259" key="1">
    <source>
        <dbReference type="Pfam" id="PF01370"/>
    </source>
</evidence>
<reference evidence="2 3" key="1">
    <citation type="submission" date="2016-10" db="EMBL/GenBank/DDBJ databases">
        <authorList>
            <person name="Varghese N."/>
            <person name="Submissions S."/>
        </authorList>
    </citation>
    <scope>NUCLEOTIDE SEQUENCE [LARGE SCALE GENOMIC DNA]</scope>
    <source>
        <strain evidence="2 3">CGMCC 1.3527</strain>
    </source>
</reference>
<proteinExistence type="predicted"/>
<dbReference type="InterPro" id="IPR036291">
    <property type="entry name" value="NAD(P)-bd_dom_sf"/>
</dbReference>
<sequence>MATLLVVGGSGFIGRDVCRFAVRDDHEVRSVSRSGRPDIDEAWADAVSWTSADLFSPNAWRDRLDGVDAVVHSVGTLTEAPTEGVTFERVNGDAALLAALEAERAGVDAFVFLSAAAKPPGIRNAYLTAKRRAEASLTDLDLDVVTLRPGPVYGEGQPHIPSVADRVLRFAASAPPIASRLGESRPLSVDTVARATYRAALDPDERLLDVSDIRDLAG</sequence>
<dbReference type="AlphaFoldDB" id="A0A1G7JWC6"/>
<dbReference type="InterPro" id="IPR001509">
    <property type="entry name" value="Epimerase_deHydtase"/>
</dbReference>
<dbReference type="Proteomes" id="UP000324020">
    <property type="component" value="Unassembled WGS sequence"/>
</dbReference>
<dbReference type="PANTHER" id="PTHR12126:SF16">
    <property type="entry name" value="MIOREX COMPLEX COMPONENT 2"/>
    <property type="match status" value="1"/>
</dbReference>